<gene>
    <name evidence="2" type="ORF">SAMEA4384403_01957</name>
</gene>
<keyword evidence="1" id="KW-0472">Membrane</keyword>
<protein>
    <submittedName>
        <fullName evidence="2">Uncharacterized protein</fullName>
    </submittedName>
</protein>
<accession>A0A239ZUG2</accession>
<dbReference type="RefSeq" id="WP_095089047.1">
    <property type="nucleotide sequence ID" value="NZ_BMDM01000001.1"/>
</dbReference>
<dbReference type="Proteomes" id="UP000242084">
    <property type="component" value="Chromosome 1"/>
</dbReference>
<feature type="transmembrane region" description="Helical" evidence="1">
    <location>
        <begin position="31"/>
        <end position="48"/>
    </location>
</feature>
<organism evidence="2 3">
    <name type="scientific">Mammaliicoccus stepanovicii</name>
    <dbReference type="NCBI Taxonomy" id="643214"/>
    <lineage>
        <taxon>Bacteria</taxon>
        <taxon>Bacillati</taxon>
        <taxon>Bacillota</taxon>
        <taxon>Bacilli</taxon>
        <taxon>Bacillales</taxon>
        <taxon>Staphylococcaceae</taxon>
        <taxon>Mammaliicoccus</taxon>
    </lineage>
</organism>
<dbReference type="EMBL" id="LT906462">
    <property type="protein sequence ID" value="SNV74892.1"/>
    <property type="molecule type" value="Genomic_DNA"/>
</dbReference>
<evidence type="ECO:0000313" key="3">
    <source>
        <dbReference type="Proteomes" id="UP000242084"/>
    </source>
</evidence>
<keyword evidence="3" id="KW-1185">Reference proteome</keyword>
<evidence type="ECO:0000313" key="2">
    <source>
        <dbReference type="EMBL" id="SNV74892.1"/>
    </source>
</evidence>
<sequence>MERYEQFAFIGSVICAFILLLNLAGVIHLSSLLNTVITAGAIAGIATYNIRKYRFVGIILYVICICMITLYLLSI</sequence>
<feature type="transmembrane region" description="Helical" evidence="1">
    <location>
        <begin position="55"/>
        <end position="73"/>
    </location>
</feature>
<reference evidence="2 3" key="1">
    <citation type="submission" date="2017-06" db="EMBL/GenBank/DDBJ databases">
        <authorList>
            <consortium name="Pathogen Informatics"/>
        </authorList>
    </citation>
    <scope>NUCLEOTIDE SEQUENCE [LARGE SCALE GENOMIC DNA]</scope>
    <source>
        <strain evidence="2 3">NCTC13839</strain>
    </source>
</reference>
<evidence type="ECO:0000256" key="1">
    <source>
        <dbReference type="SAM" id="Phobius"/>
    </source>
</evidence>
<keyword evidence="1" id="KW-0812">Transmembrane</keyword>
<name>A0A239ZUG2_9STAP</name>
<keyword evidence="1" id="KW-1133">Transmembrane helix</keyword>
<proteinExistence type="predicted"/>
<dbReference type="KEGG" id="sste:SAMEA4384403_1957"/>
<dbReference type="AlphaFoldDB" id="A0A239ZUG2"/>
<feature type="transmembrane region" description="Helical" evidence="1">
    <location>
        <begin position="7"/>
        <end position="25"/>
    </location>
</feature>